<sequence>MLSPASYIEICSRNDPNIENCIINSIEKVRPKLLTGLMLCPSPAGLVLCPCPASLMLCPSPGGLMLCPCPAAIILFLTIILCLSPASLMLCPSPGGLMLCPSPGGLMLCPCPAAIILFLSPAGLMLCPCPAGIPELDVPPIEPLVLKEVVVSRGANAAIFRAVGSNVKVYGPAQFQITGLKVDLKNMVFYINLILPELYFDGDYDVNARILILPLRGKGPIKANATDCSADVVLRGQVYQKKGEDYLRFQSVEIDLKIGKFHVHLDNLFGGDKVLGEATNAALNENRSEFIETLRPIAERTVGEVILEIANKITNNFSLKELFSDS</sequence>
<evidence type="ECO:0000256" key="1">
    <source>
        <dbReference type="ARBA" id="ARBA00022729"/>
    </source>
</evidence>
<feature type="transmembrane region" description="Helical" evidence="4">
    <location>
        <begin position="104"/>
        <end position="126"/>
    </location>
</feature>
<accession>A0A7R9I8C7</accession>
<evidence type="ECO:0008006" key="6">
    <source>
        <dbReference type="Google" id="ProtNLM"/>
    </source>
</evidence>
<dbReference type="Gene3D" id="3.15.10.30">
    <property type="entry name" value="Haemolymph juvenile hormone binding protein"/>
    <property type="match status" value="1"/>
</dbReference>
<dbReference type="FunFam" id="3.15.10.30:FF:000001">
    <property type="entry name" value="Takeout-like protein 1"/>
    <property type="match status" value="1"/>
</dbReference>
<comment type="similarity">
    <text evidence="3">Belongs to the TO family.</text>
</comment>
<protein>
    <recommendedName>
        <fullName evidence="6">Protein takeout</fullName>
    </recommendedName>
</protein>
<evidence type="ECO:0000256" key="3">
    <source>
        <dbReference type="ARBA" id="ARBA00060902"/>
    </source>
</evidence>
<keyword evidence="2" id="KW-0090">Biological rhythms</keyword>
<proteinExistence type="inferred from homology"/>
<dbReference type="Pfam" id="PF06585">
    <property type="entry name" value="JHBP"/>
    <property type="match status" value="1"/>
</dbReference>
<dbReference type="SMART" id="SM00700">
    <property type="entry name" value="JHBP"/>
    <property type="match status" value="1"/>
</dbReference>
<feature type="transmembrane region" description="Helical" evidence="4">
    <location>
        <begin position="63"/>
        <end position="83"/>
    </location>
</feature>
<evidence type="ECO:0000313" key="5">
    <source>
        <dbReference type="EMBL" id="CAD7451267.1"/>
    </source>
</evidence>
<keyword evidence="1" id="KW-0732">Signal</keyword>
<gene>
    <name evidence="5" type="ORF">TBIB3V08_LOCUS13536</name>
</gene>
<keyword evidence="4" id="KW-0812">Transmembrane</keyword>
<dbReference type="PANTHER" id="PTHR11008">
    <property type="entry name" value="PROTEIN TAKEOUT-LIKE PROTEIN"/>
    <property type="match status" value="1"/>
</dbReference>
<dbReference type="InterPro" id="IPR010562">
    <property type="entry name" value="Haemolymph_juvenile_hormone-bd"/>
</dbReference>
<dbReference type="EMBL" id="OD588479">
    <property type="protein sequence ID" value="CAD7451267.1"/>
    <property type="molecule type" value="Genomic_DNA"/>
</dbReference>
<dbReference type="PANTHER" id="PTHR11008:SF39">
    <property type="entry name" value="CIRCADIAN CLOCK-CONTROLLED PROTEIN-LIKE PROTEIN"/>
    <property type="match status" value="1"/>
</dbReference>
<keyword evidence="4" id="KW-0472">Membrane</keyword>
<evidence type="ECO:0000256" key="4">
    <source>
        <dbReference type="SAM" id="Phobius"/>
    </source>
</evidence>
<dbReference type="GO" id="GO:0005615">
    <property type="term" value="C:extracellular space"/>
    <property type="evidence" value="ECO:0007669"/>
    <property type="project" value="TreeGrafter"/>
</dbReference>
<organism evidence="5">
    <name type="scientific">Timema bartmani</name>
    <dbReference type="NCBI Taxonomy" id="61472"/>
    <lineage>
        <taxon>Eukaryota</taxon>
        <taxon>Metazoa</taxon>
        <taxon>Ecdysozoa</taxon>
        <taxon>Arthropoda</taxon>
        <taxon>Hexapoda</taxon>
        <taxon>Insecta</taxon>
        <taxon>Pterygota</taxon>
        <taxon>Neoptera</taxon>
        <taxon>Polyneoptera</taxon>
        <taxon>Phasmatodea</taxon>
        <taxon>Timematodea</taxon>
        <taxon>Timematoidea</taxon>
        <taxon>Timematidae</taxon>
        <taxon>Timema</taxon>
    </lineage>
</organism>
<keyword evidence="4" id="KW-1133">Transmembrane helix</keyword>
<dbReference type="InterPro" id="IPR038606">
    <property type="entry name" value="To_sf"/>
</dbReference>
<dbReference type="AlphaFoldDB" id="A0A7R9I8C7"/>
<evidence type="ECO:0000256" key="2">
    <source>
        <dbReference type="ARBA" id="ARBA00023108"/>
    </source>
</evidence>
<reference evidence="5" key="1">
    <citation type="submission" date="2020-11" db="EMBL/GenBank/DDBJ databases">
        <authorList>
            <person name="Tran Van P."/>
        </authorList>
    </citation>
    <scope>NUCLEOTIDE SEQUENCE</scope>
</reference>
<name>A0A7R9I8C7_9NEOP</name>
<dbReference type="GO" id="GO:0007623">
    <property type="term" value="P:circadian rhythm"/>
    <property type="evidence" value="ECO:0007669"/>
    <property type="project" value="UniProtKB-ARBA"/>
</dbReference>